<gene>
    <name evidence="1" type="ORF">EXM65_14510</name>
</gene>
<dbReference type="Proteomes" id="UP000472355">
    <property type="component" value="Unassembled WGS sequence"/>
</dbReference>
<evidence type="ECO:0000313" key="1">
    <source>
        <dbReference type="EMBL" id="NFA43740.1"/>
    </source>
</evidence>
<dbReference type="AlphaFoldDB" id="A0A6M0SR06"/>
<reference evidence="1 2" key="1">
    <citation type="submission" date="2019-02" db="EMBL/GenBank/DDBJ databases">
        <title>Genome sequencing of Clostridium botulinum clinical isolates.</title>
        <authorList>
            <person name="Brunt J."/>
            <person name="Van Vliet A.H.M."/>
            <person name="Stringer S.C."/>
            <person name="Grant K.A."/>
            <person name="Carter A.C."/>
            <person name="Peck M.W."/>
        </authorList>
    </citation>
    <scope>NUCLEOTIDE SEQUENCE [LARGE SCALE GENOMIC DNA]</scope>
    <source>
        <strain evidence="1 2">H113700579</strain>
    </source>
</reference>
<accession>A0A6M0SR06</accession>
<dbReference type="EMBL" id="SGKU01000047">
    <property type="protein sequence ID" value="NFA43740.1"/>
    <property type="molecule type" value="Genomic_DNA"/>
</dbReference>
<organism evidence="1 2">
    <name type="scientific">Clostridium botulinum</name>
    <dbReference type="NCBI Taxonomy" id="1491"/>
    <lineage>
        <taxon>Bacteria</taxon>
        <taxon>Bacillati</taxon>
        <taxon>Bacillota</taxon>
        <taxon>Clostridia</taxon>
        <taxon>Eubacteriales</taxon>
        <taxon>Clostridiaceae</taxon>
        <taxon>Clostridium</taxon>
    </lineage>
</organism>
<name>A0A6M0SR06_CLOBO</name>
<sequence length="89" mass="10250">MESDIGMNEELKVFLKSKAKETPQGGYTFVLEEINFSVIEMPSGISLQYNYINKREVIEPTEIILDKNILTQEFCEKLVEIVGSIKKYN</sequence>
<comment type="caution">
    <text evidence="1">The sequence shown here is derived from an EMBL/GenBank/DDBJ whole genome shotgun (WGS) entry which is preliminary data.</text>
</comment>
<protein>
    <submittedName>
        <fullName evidence="1">Uncharacterized protein</fullName>
    </submittedName>
</protein>
<proteinExistence type="predicted"/>
<evidence type="ECO:0000313" key="2">
    <source>
        <dbReference type="Proteomes" id="UP000472355"/>
    </source>
</evidence>